<comment type="caution">
    <text evidence="5">The sequence shown here is derived from an EMBL/GenBank/DDBJ whole genome shotgun (WGS) entry which is preliminary data.</text>
</comment>
<evidence type="ECO:0000256" key="3">
    <source>
        <dbReference type="ARBA" id="ARBA00022840"/>
    </source>
</evidence>
<dbReference type="InterPro" id="IPR050093">
    <property type="entry name" value="ABC_SmlMolc_Importer"/>
</dbReference>
<dbReference type="Gene3D" id="3.40.50.300">
    <property type="entry name" value="P-loop containing nucleotide triphosphate hydrolases"/>
    <property type="match status" value="1"/>
</dbReference>
<organism evidence="5 6">
    <name type="scientific">Secundilactobacillus kimchicus JCM 15530</name>
    <dbReference type="NCBI Taxonomy" id="1302272"/>
    <lineage>
        <taxon>Bacteria</taxon>
        <taxon>Bacillati</taxon>
        <taxon>Bacillota</taxon>
        <taxon>Bacilli</taxon>
        <taxon>Lactobacillales</taxon>
        <taxon>Lactobacillaceae</taxon>
        <taxon>Secundilactobacillus</taxon>
    </lineage>
</organism>
<keyword evidence="1" id="KW-0813">Transport</keyword>
<keyword evidence="6" id="KW-1185">Reference proteome</keyword>
<dbReference type="PANTHER" id="PTHR42781">
    <property type="entry name" value="SPERMIDINE/PUTRESCINE IMPORT ATP-BINDING PROTEIN POTA"/>
    <property type="match status" value="1"/>
</dbReference>
<accession>A0A0R1HRM8</accession>
<evidence type="ECO:0000256" key="1">
    <source>
        <dbReference type="ARBA" id="ARBA00022448"/>
    </source>
</evidence>
<dbReference type="PANTHER" id="PTHR42781:SF4">
    <property type="entry name" value="SPERMIDINE_PUTRESCINE IMPORT ATP-BINDING PROTEIN POTA"/>
    <property type="match status" value="1"/>
</dbReference>
<dbReference type="EMBL" id="AZCX01000001">
    <property type="protein sequence ID" value="KRK49144.1"/>
    <property type="molecule type" value="Genomic_DNA"/>
</dbReference>
<dbReference type="AlphaFoldDB" id="A0A0R1HRM8"/>
<dbReference type="PATRIC" id="fig|1302272.5.peg.61"/>
<protein>
    <recommendedName>
        <fullName evidence="4">ABC transporter domain-containing protein</fullName>
    </recommendedName>
</protein>
<evidence type="ECO:0000259" key="4">
    <source>
        <dbReference type="PROSITE" id="PS50893"/>
    </source>
</evidence>
<dbReference type="InterPro" id="IPR017871">
    <property type="entry name" value="ABC_transporter-like_CS"/>
</dbReference>
<feature type="domain" description="ABC transporter" evidence="4">
    <location>
        <begin position="2"/>
        <end position="209"/>
    </location>
</feature>
<evidence type="ECO:0000256" key="2">
    <source>
        <dbReference type="ARBA" id="ARBA00022741"/>
    </source>
</evidence>
<keyword evidence="3" id="KW-0067">ATP-binding</keyword>
<dbReference type="PROSITE" id="PS00211">
    <property type="entry name" value="ABC_TRANSPORTER_1"/>
    <property type="match status" value="1"/>
</dbReference>
<dbReference type="InterPro" id="IPR027417">
    <property type="entry name" value="P-loop_NTPase"/>
</dbReference>
<gene>
    <name evidence="5" type="ORF">FC96_GL000062</name>
</gene>
<dbReference type="InterPro" id="IPR003593">
    <property type="entry name" value="AAA+_ATPase"/>
</dbReference>
<dbReference type="SMART" id="SM00382">
    <property type="entry name" value="AAA"/>
    <property type="match status" value="1"/>
</dbReference>
<reference evidence="5 6" key="1">
    <citation type="journal article" date="2015" name="Genome Announc.">
        <title>Expanding the biotechnology potential of lactobacilli through comparative genomics of 213 strains and associated genera.</title>
        <authorList>
            <person name="Sun Z."/>
            <person name="Harris H.M."/>
            <person name="McCann A."/>
            <person name="Guo C."/>
            <person name="Argimon S."/>
            <person name="Zhang W."/>
            <person name="Yang X."/>
            <person name="Jeffery I.B."/>
            <person name="Cooney J.C."/>
            <person name="Kagawa T.F."/>
            <person name="Liu W."/>
            <person name="Song Y."/>
            <person name="Salvetti E."/>
            <person name="Wrobel A."/>
            <person name="Rasinkangas P."/>
            <person name="Parkhill J."/>
            <person name="Rea M.C."/>
            <person name="O'Sullivan O."/>
            <person name="Ritari J."/>
            <person name="Douillard F.P."/>
            <person name="Paul Ross R."/>
            <person name="Yang R."/>
            <person name="Briner A.E."/>
            <person name="Felis G.E."/>
            <person name="de Vos W.M."/>
            <person name="Barrangou R."/>
            <person name="Klaenhammer T.R."/>
            <person name="Caufield P.W."/>
            <person name="Cui Y."/>
            <person name="Zhang H."/>
            <person name="O'Toole P.W."/>
        </authorList>
    </citation>
    <scope>NUCLEOTIDE SEQUENCE [LARGE SCALE GENOMIC DNA]</scope>
    <source>
        <strain evidence="5 6">JCM 15530</strain>
    </source>
</reference>
<dbReference type="Pfam" id="PF00005">
    <property type="entry name" value="ABC_tran"/>
    <property type="match status" value="1"/>
</dbReference>
<dbReference type="PROSITE" id="PS50893">
    <property type="entry name" value="ABC_TRANSPORTER_2"/>
    <property type="match status" value="1"/>
</dbReference>
<name>A0A0R1HRM8_9LACO</name>
<dbReference type="RefSeq" id="WP_056941591.1">
    <property type="nucleotide sequence ID" value="NZ_AZCX01000001.1"/>
</dbReference>
<dbReference type="InterPro" id="IPR003439">
    <property type="entry name" value="ABC_transporter-like_ATP-bd"/>
</dbReference>
<dbReference type="SUPFAM" id="SSF52540">
    <property type="entry name" value="P-loop containing nucleoside triphosphate hydrolases"/>
    <property type="match status" value="1"/>
</dbReference>
<evidence type="ECO:0000313" key="6">
    <source>
        <dbReference type="Proteomes" id="UP000050911"/>
    </source>
</evidence>
<dbReference type="GO" id="GO:0016887">
    <property type="term" value="F:ATP hydrolysis activity"/>
    <property type="evidence" value="ECO:0007669"/>
    <property type="project" value="InterPro"/>
</dbReference>
<dbReference type="STRING" id="1302272.FC96_GL000062"/>
<dbReference type="Proteomes" id="UP000050911">
    <property type="component" value="Unassembled WGS sequence"/>
</dbReference>
<evidence type="ECO:0000313" key="5">
    <source>
        <dbReference type="EMBL" id="KRK49144.1"/>
    </source>
</evidence>
<dbReference type="OrthoDB" id="9785080at2"/>
<proteinExistence type="predicted"/>
<dbReference type="GO" id="GO:0005524">
    <property type="term" value="F:ATP binding"/>
    <property type="evidence" value="ECO:0007669"/>
    <property type="project" value="UniProtKB-KW"/>
</dbReference>
<sequence length="210" mass="22985">MTLTIDFSKVLGVQKWTLSATFDQPITAIMGPSGAGKTTLFKCICGLLPVDNGTIVFNGVNWENVPTEQRRIGYLPQDLALFPNLTVAGNLGFGLSVSHVDRLTISQKVTEIANYLNIEHLLNRQISALSGGEKQRVAMGRALIVNPALLLFDEPFNGLDEATRQACLELVNKIVADKNIQLLLITHHQQEADALTKTVYIVENGMLKLS</sequence>
<keyword evidence="2" id="KW-0547">Nucleotide-binding</keyword>